<evidence type="ECO:0000256" key="1">
    <source>
        <dbReference type="SAM" id="MobiDB-lite"/>
    </source>
</evidence>
<evidence type="ECO:0000256" key="2">
    <source>
        <dbReference type="SAM" id="Phobius"/>
    </source>
</evidence>
<organism evidence="3 4">
    <name type="scientific">Microlunatus soli</name>
    <dbReference type="NCBI Taxonomy" id="630515"/>
    <lineage>
        <taxon>Bacteria</taxon>
        <taxon>Bacillati</taxon>
        <taxon>Actinomycetota</taxon>
        <taxon>Actinomycetes</taxon>
        <taxon>Propionibacteriales</taxon>
        <taxon>Propionibacteriaceae</taxon>
        <taxon>Microlunatus</taxon>
    </lineage>
</organism>
<proteinExistence type="predicted"/>
<name>A0A1H1MH35_9ACTN</name>
<dbReference type="Proteomes" id="UP000199103">
    <property type="component" value="Chromosome I"/>
</dbReference>
<keyword evidence="2" id="KW-1133">Transmembrane helix</keyword>
<feature type="transmembrane region" description="Helical" evidence="2">
    <location>
        <begin position="34"/>
        <end position="54"/>
    </location>
</feature>
<feature type="transmembrane region" description="Helical" evidence="2">
    <location>
        <begin position="66"/>
        <end position="88"/>
    </location>
</feature>
<dbReference type="EMBL" id="LT629772">
    <property type="protein sequence ID" value="SDR86154.1"/>
    <property type="molecule type" value="Genomic_DNA"/>
</dbReference>
<keyword evidence="2" id="KW-0472">Membrane</keyword>
<reference evidence="3 4" key="1">
    <citation type="submission" date="2016-10" db="EMBL/GenBank/DDBJ databases">
        <authorList>
            <person name="de Groot N.N."/>
        </authorList>
    </citation>
    <scope>NUCLEOTIDE SEQUENCE [LARGE SCALE GENOMIC DNA]</scope>
    <source>
        <strain evidence="3 4">DSM 21800</strain>
    </source>
</reference>
<keyword evidence="2" id="KW-0812">Transmembrane</keyword>
<gene>
    <name evidence="3" type="ORF">SAMN04489812_0137</name>
</gene>
<dbReference type="InterPro" id="IPR021741">
    <property type="entry name" value="DUF3311"/>
</dbReference>
<keyword evidence="4" id="KW-1185">Reference proteome</keyword>
<feature type="region of interest" description="Disordered" evidence="1">
    <location>
        <begin position="1"/>
        <end position="24"/>
    </location>
</feature>
<feature type="compositionally biased region" description="Basic and acidic residues" evidence="1">
    <location>
        <begin position="14"/>
        <end position="24"/>
    </location>
</feature>
<evidence type="ECO:0000313" key="4">
    <source>
        <dbReference type="Proteomes" id="UP000199103"/>
    </source>
</evidence>
<dbReference type="Pfam" id="PF11755">
    <property type="entry name" value="DUF3311"/>
    <property type="match status" value="1"/>
</dbReference>
<dbReference type="AlphaFoldDB" id="A0A1H1MH35"/>
<sequence>MIVLIPMGTDDQPDPERAGNPDADPRWKLTPTKIVVAVILLAAIVLPLLTSSYSRVDPRLFGFPFFYWYQFLWVFLAAACCWISYVLLRREQRAYQRSHGGTLTPPTGPPPSDPPPEESATDPNPKAE</sequence>
<evidence type="ECO:0000313" key="3">
    <source>
        <dbReference type="EMBL" id="SDR86154.1"/>
    </source>
</evidence>
<protein>
    <submittedName>
        <fullName evidence="3">Uncharacterized protein</fullName>
    </submittedName>
</protein>
<accession>A0A1H1MH35</accession>
<dbReference type="STRING" id="630515.SAMN04489812_0137"/>
<feature type="region of interest" description="Disordered" evidence="1">
    <location>
        <begin position="97"/>
        <end position="128"/>
    </location>
</feature>